<evidence type="ECO:0000313" key="14">
    <source>
        <dbReference type="Proteomes" id="UP000298787"/>
    </source>
</evidence>
<evidence type="ECO:0000256" key="8">
    <source>
        <dbReference type="ARBA" id="ARBA00023273"/>
    </source>
</evidence>
<organism evidence="13 14">
    <name type="scientific">Collichthys lucidus</name>
    <name type="common">Big head croaker</name>
    <name type="synonym">Sciaena lucida</name>
    <dbReference type="NCBI Taxonomy" id="240159"/>
    <lineage>
        <taxon>Eukaryota</taxon>
        <taxon>Metazoa</taxon>
        <taxon>Chordata</taxon>
        <taxon>Craniata</taxon>
        <taxon>Vertebrata</taxon>
        <taxon>Euteleostomi</taxon>
        <taxon>Actinopterygii</taxon>
        <taxon>Neopterygii</taxon>
        <taxon>Teleostei</taxon>
        <taxon>Neoteleostei</taxon>
        <taxon>Acanthomorphata</taxon>
        <taxon>Eupercaria</taxon>
        <taxon>Sciaenidae</taxon>
        <taxon>Collichthys</taxon>
    </lineage>
</organism>
<sequence length="485" mass="53561">MSAPKKGDLSSSEKELFEVITAGNVQEASRLLGCKDVRVNCLDEPQTERCTIIDHTHLPVFLTSVELYFFLIFLPLGVKTPACISDFSLIIRGTDRGLFMLVPVKYGMTPLMHAAYKGKADMCKLLLQHGADVNCNEHEHGYTALMFAGLSGKTDITWMMLDAGAETDVVNSVGRTAAQMAAFVGQHDCVTVINNFFSRARLDYYTKAQGLEKEPKLPSKLAGPLHKVIMSTNLNPVKMVMLVKENPLLAEAEALEKCRRVMELICEKCIKQQDMNEVLAMKMHYISCVLGKCAAFLKDREDKLDGLIKSLLKGRDGDGFPVYQEKFIRECIRKFPYCDATLLQQLVRSIAPVEIGNDPTALSVLTQAITGQVGFMDAEFCTSCGEKGAEKRCSICKMVIYCGQACQKMHWFTHKKVCKTLQEQREKQEAESAKLRMQQSKEESGGVQEASDSMQELSVDASSEVASSDSAAETSNPAPIAAADN</sequence>
<dbReference type="InterPro" id="IPR052452">
    <property type="entry name" value="Ankyrin-MYND_dom_contain_2"/>
</dbReference>
<proteinExistence type="predicted"/>
<dbReference type="PROSITE" id="PS50088">
    <property type="entry name" value="ANK_REPEAT"/>
    <property type="match status" value="2"/>
</dbReference>
<reference evidence="13 14" key="1">
    <citation type="submission" date="2019-01" db="EMBL/GenBank/DDBJ databases">
        <title>Genome Assembly of Collichthys lucidus.</title>
        <authorList>
            <person name="Cai M."/>
            <person name="Xiao S."/>
        </authorList>
    </citation>
    <scope>NUCLEOTIDE SEQUENCE [LARGE SCALE GENOMIC DNA]</scope>
    <source>
        <strain evidence="13">JT15FE1705JMU</strain>
        <tissue evidence="13">Muscle</tissue>
    </source>
</reference>
<feature type="repeat" description="ANK" evidence="9">
    <location>
        <begin position="140"/>
        <end position="172"/>
    </location>
</feature>
<dbReference type="EMBL" id="CM014091">
    <property type="protein sequence ID" value="TKS82558.1"/>
    <property type="molecule type" value="Genomic_DNA"/>
</dbReference>
<evidence type="ECO:0000313" key="13">
    <source>
        <dbReference type="EMBL" id="TKS82558.1"/>
    </source>
</evidence>
<dbReference type="Gene3D" id="6.10.140.2220">
    <property type="match status" value="1"/>
</dbReference>
<dbReference type="SUPFAM" id="SSF48403">
    <property type="entry name" value="Ankyrin repeat"/>
    <property type="match status" value="1"/>
</dbReference>
<evidence type="ECO:0000256" key="3">
    <source>
        <dbReference type="ARBA" id="ARBA00022737"/>
    </source>
</evidence>
<evidence type="ECO:0000256" key="4">
    <source>
        <dbReference type="ARBA" id="ARBA00022771"/>
    </source>
</evidence>
<dbReference type="GO" id="GO:0005929">
    <property type="term" value="C:cilium"/>
    <property type="evidence" value="ECO:0007669"/>
    <property type="project" value="UniProtKB-SubCell"/>
</dbReference>
<keyword evidence="4 10" id="KW-0863">Zinc-finger</keyword>
<dbReference type="Pfam" id="PF01753">
    <property type="entry name" value="zf-MYND"/>
    <property type="match status" value="1"/>
</dbReference>
<dbReference type="PANTHER" id="PTHR24150">
    <property type="entry name" value="ANKYRIN REPEAT AND MYND DOMAIN-CONTAINING PROTEIN 2"/>
    <property type="match status" value="1"/>
</dbReference>
<feature type="compositionally biased region" description="Low complexity" evidence="11">
    <location>
        <begin position="458"/>
        <end position="473"/>
    </location>
</feature>
<dbReference type="PROSITE" id="PS50865">
    <property type="entry name" value="ZF_MYND_2"/>
    <property type="match status" value="1"/>
</dbReference>
<keyword evidence="14" id="KW-1185">Reference proteome</keyword>
<dbReference type="InterPro" id="IPR002110">
    <property type="entry name" value="Ankyrin_rpt"/>
</dbReference>
<dbReference type="Gene3D" id="1.25.40.20">
    <property type="entry name" value="Ankyrin repeat-containing domain"/>
    <property type="match status" value="1"/>
</dbReference>
<evidence type="ECO:0000256" key="9">
    <source>
        <dbReference type="PROSITE-ProRule" id="PRU00023"/>
    </source>
</evidence>
<keyword evidence="6 9" id="KW-0040">ANK repeat</keyword>
<dbReference type="InterPro" id="IPR036770">
    <property type="entry name" value="Ankyrin_rpt-contain_sf"/>
</dbReference>
<dbReference type="AlphaFoldDB" id="A0A4U5V4V3"/>
<evidence type="ECO:0000256" key="6">
    <source>
        <dbReference type="ARBA" id="ARBA00023043"/>
    </source>
</evidence>
<dbReference type="Pfam" id="PF12796">
    <property type="entry name" value="Ank_2"/>
    <property type="match status" value="1"/>
</dbReference>
<evidence type="ECO:0000256" key="5">
    <source>
        <dbReference type="ARBA" id="ARBA00022833"/>
    </source>
</evidence>
<evidence type="ECO:0000256" key="11">
    <source>
        <dbReference type="SAM" id="MobiDB-lite"/>
    </source>
</evidence>
<dbReference type="GO" id="GO:0008270">
    <property type="term" value="F:zinc ion binding"/>
    <property type="evidence" value="ECO:0007669"/>
    <property type="project" value="UniProtKB-KW"/>
</dbReference>
<evidence type="ECO:0000256" key="2">
    <source>
        <dbReference type="ARBA" id="ARBA00022723"/>
    </source>
</evidence>
<gene>
    <name evidence="13" type="ORF">D9C73_016667</name>
</gene>
<feature type="region of interest" description="Disordered" evidence="11">
    <location>
        <begin position="429"/>
        <end position="485"/>
    </location>
</feature>
<dbReference type="InterPro" id="IPR002893">
    <property type="entry name" value="Znf_MYND"/>
</dbReference>
<dbReference type="PROSITE" id="PS50297">
    <property type="entry name" value="ANK_REP_REGION"/>
    <property type="match status" value="2"/>
</dbReference>
<dbReference type="FunFam" id="1.25.40.20:FF:000182">
    <property type="entry name" value="Ankyrin repeat and MYND domain containing 2a"/>
    <property type="match status" value="1"/>
</dbReference>
<feature type="compositionally biased region" description="Basic and acidic residues" evidence="11">
    <location>
        <begin position="429"/>
        <end position="444"/>
    </location>
</feature>
<dbReference type="SUPFAM" id="SSF144232">
    <property type="entry name" value="HIT/MYND zinc finger-like"/>
    <property type="match status" value="1"/>
</dbReference>
<dbReference type="PROSITE" id="PS01360">
    <property type="entry name" value="ZF_MYND_1"/>
    <property type="match status" value="1"/>
</dbReference>
<keyword evidence="5" id="KW-0862">Zinc</keyword>
<feature type="domain" description="MYND-type" evidence="12">
    <location>
        <begin position="381"/>
        <end position="418"/>
    </location>
</feature>
<keyword evidence="2" id="KW-0479">Metal-binding</keyword>
<dbReference type="PANTHER" id="PTHR24150:SF8">
    <property type="entry name" value="ANKYRIN REPEAT AND MYND DOMAIN-CONTAINING PROTEIN 2"/>
    <property type="match status" value="1"/>
</dbReference>
<dbReference type="SMART" id="SM00248">
    <property type="entry name" value="ANK"/>
    <property type="match status" value="3"/>
</dbReference>
<dbReference type="Proteomes" id="UP000298787">
    <property type="component" value="Chromosome 14"/>
</dbReference>
<keyword evidence="7" id="KW-0969">Cilium</keyword>
<accession>A0A4U5V4V3</accession>
<comment type="subcellular location">
    <subcellularLocation>
        <location evidence="1">Cell projection</location>
        <location evidence="1">Cilium</location>
    </subcellularLocation>
</comment>
<evidence type="ECO:0000256" key="1">
    <source>
        <dbReference type="ARBA" id="ARBA00004138"/>
    </source>
</evidence>
<keyword evidence="8" id="KW-0966">Cell projection</keyword>
<name>A0A4U5V4V3_COLLU</name>
<dbReference type="STRING" id="240159.A0A4U5V4V3"/>
<keyword evidence="3" id="KW-0677">Repeat</keyword>
<evidence type="ECO:0000256" key="10">
    <source>
        <dbReference type="PROSITE-ProRule" id="PRU00134"/>
    </source>
</evidence>
<evidence type="ECO:0000259" key="12">
    <source>
        <dbReference type="PROSITE" id="PS50865"/>
    </source>
</evidence>
<feature type="repeat" description="ANK" evidence="9">
    <location>
        <begin position="106"/>
        <end position="138"/>
    </location>
</feature>
<protein>
    <submittedName>
        <fullName evidence="13">Ankyrin repeat and MYND domain-containing protein 2</fullName>
    </submittedName>
</protein>
<evidence type="ECO:0000256" key="7">
    <source>
        <dbReference type="ARBA" id="ARBA00023069"/>
    </source>
</evidence>